<name>A0AAN8U153_SOLBU</name>
<protein>
    <submittedName>
        <fullName evidence="1">Uncharacterized protein</fullName>
    </submittedName>
</protein>
<dbReference type="Proteomes" id="UP001371456">
    <property type="component" value="Unassembled WGS sequence"/>
</dbReference>
<dbReference type="EMBL" id="JBANQN010000002">
    <property type="protein sequence ID" value="KAK6798405.1"/>
    <property type="molecule type" value="Genomic_DNA"/>
</dbReference>
<accession>A0AAN8U153</accession>
<reference evidence="1 2" key="1">
    <citation type="submission" date="2024-02" db="EMBL/GenBank/DDBJ databases">
        <title>de novo genome assembly of Solanum bulbocastanum strain 11H21.</title>
        <authorList>
            <person name="Hosaka A.J."/>
        </authorList>
    </citation>
    <scope>NUCLEOTIDE SEQUENCE [LARGE SCALE GENOMIC DNA]</scope>
    <source>
        <tissue evidence="1">Young leaves</tissue>
    </source>
</reference>
<sequence>MYWYSFHYLLEYLSGILGDRESKDVHAMGSQKKNLHQQNLKVYSFMGQNGGTAVQRLQAVLNRVSEESGLLYSISPTG</sequence>
<organism evidence="1 2">
    <name type="scientific">Solanum bulbocastanum</name>
    <name type="common">Wild potato</name>
    <dbReference type="NCBI Taxonomy" id="147425"/>
    <lineage>
        <taxon>Eukaryota</taxon>
        <taxon>Viridiplantae</taxon>
        <taxon>Streptophyta</taxon>
        <taxon>Embryophyta</taxon>
        <taxon>Tracheophyta</taxon>
        <taxon>Spermatophyta</taxon>
        <taxon>Magnoliopsida</taxon>
        <taxon>eudicotyledons</taxon>
        <taxon>Gunneridae</taxon>
        <taxon>Pentapetalae</taxon>
        <taxon>asterids</taxon>
        <taxon>lamiids</taxon>
        <taxon>Solanales</taxon>
        <taxon>Solanaceae</taxon>
        <taxon>Solanoideae</taxon>
        <taxon>Solaneae</taxon>
        <taxon>Solanum</taxon>
    </lineage>
</organism>
<proteinExistence type="predicted"/>
<comment type="caution">
    <text evidence="1">The sequence shown here is derived from an EMBL/GenBank/DDBJ whole genome shotgun (WGS) entry which is preliminary data.</text>
</comment>
<evidence type="ECO:0000313" key="2">
    <source>
        <dbReference type="Proteomes" id="UP001371456"/>
    </source>
</evidence>
<gene>
    <name evidence="1" type="ORF">RDI58_006107</name>
</gene>
<keyword evidence="2" id="KW-1185">Reference proteome</keyword>
<dbReference type="AlphaFoldDB" id="A0AAN8U153"/>
<evidence type="ECO:0000313" key="1">
    <source>
        <dbReference type="EMBL" id="KAK6798405.1"/>
    </source>
</evidence>